<evidence type="ECO:0000313" key="7">
    <source>
        <dbReference type="EMBL" id="GAI36351.1"/>
    </source>
</evidence>
<dbReference type="InterPro" id="IPR006158">
    <property type="entry name" value="Cobalamin-bd"/>
</dbReference>
<comment type="cofactor">
    <cofactor evidence="1">
        <name>[4Fe-4S] cluster</name>
        <dbReference type="ChEBI" id="CHEBI:49883"/>
    </cofactor>
</comment>
<evidence type="ECO:0000256" key="3">
    <source>
        <dbReference type="ARBA" id="ARBA00022723"/>
    </source>
</evidence>
<dbReference type="GO" id="GO:0003824">
    <property type="term" value="F:catalytic activity"/>
    <property type="evidence" value="ECO:0007669"/>
    <property type="project" value="InterPro"/>
</dbReference>
<sequence>MKILFIQHDVFKNYGTMILSAILKKNGHKCDTVIDCLEKDLMKKIKSINPDIIGFSITSPRYSWTKDSAKRIKSEFRKPIVVGGPHPTFVPEIINEDFIDIVCRGEGEDAIVELLDKLENGEDITKIRNLWVKKRGKNYKNPIRNLIEDLDSIPYADRDLYRKYSLLRNQNIDVFMTSRGCPYNCAFCLNKRYNELYKSKGKVLRRRSVLSLIDEIKKAISSNRKVNYLTFYDDIF</sequence>
<comment type="caution">
    <text evidence="7">The sequence shown here is derived from an EMBL/GenBank/DDBJ whole genome shotgun (WGS) entry which is preliminary data.</text>
</comment>
<dbReference type="InterPro" id="IPR007197">
    <property type="entry name" value="rSAM"/>
</dbReference>
<keyword evidence="2" id="KW-0949">S-adenosyl-L-methionine</keyword>
<name>X1P1N5_9ZZZZ</name>
<dbReference type="Gene3D" id="3.40.50.280">
    <property type="entry name" value="Cobalamin-binding domain"/>
    <property type="match status" value="1"/>
</dbReference>
<dbReference type="SUPFAM" id="SSF102114">
    <property type="entry name" value="Radical SAM enzymes"/>
    <property type="match status" value="1"/>
</dbReference>
<keyword evidence="4" id="KW-0408">Iron</keyword>
<evidence type="ECO:0000259" key="6">
    <source>
        <dbReference type="PROSITE" id="PS51332"/>
    </source>
</evidence>
<reference evidence="7" key="1">
    <citation type="journal article" date="2014" name="Front. Microbiol.">
        <title>High frequency of phylogenetically diverse reductive dehalogenase-homologous genes in deep subseafloor sedimentary metagenomes.</title>
        <authorList>
            <person name="Kawai M."/>
            <person name="Futagami T."/>
            <person name="Toyoda A."/>
            <person name="Takaki Y."/>
            <person name="Nishi S."/>
            <person name="Hori S."/>
            <person name="Arai W."/>
            <person name="Tsubouchi T."/>
            <person name="Morono Y."/>
            <person name="Uchiyama I."/>
            <person name="Ito T."/>
            <person name="Fujiyama A."/>
            <person name="Inagaki F."/>
            <person name="Takami H."/>
        </authorList>
    </citation>
    <scope>NUCLEOTIDE SEQUENCE</scope>
    <source>
        <strain evidence="7">Expedition CK06-06</strain>
    </source>
</reference>
<organism evidence="7">
    <name type="scientific">marine sediment metagenome</name>
    <dbReference type="NCBI Taxonomy" id="412755"/>
    <lineage>
        <taxon>unclassified sequences</taxon>
        <taxon>metagenomes</taxon>
        <taxon>ecological metagenomes</taxon>
    </lineage>
</organism>
<evidence type="ECO:0000256" key="2">
    <source>
        <dbReference type="ARBA" id="ARBA00022691"/>
    </source>
</evidence>
<feature type="non-terminal residue" evidence="7">
    <location>
        <position position="236"/>
    </location>
</feature>
<proteinExistence type="predicted"/>
<feature type="domain" description="B12-binding" evidence="6">
    <location>
        <begin position="1"/>
        <end position="125"/>
    </location>
</feature>
<dbReference type="InterPro" id="IPR058240">
    <property type="entry name" value="rSAM_sf"/>
</dbReference>
<dbReference type="SUPFAM" id="SSF52242">
    <property type="entry name" value="Cobalamin (vitamin B12)-binding domain"/>
    <property type="match status" value="1"/>
</dbReference>
<evidence type="ECO:0000256" key="5">
    <source>
        <dbReference type="ARBA" id="ARBA00023014"/>
    </source>
</evidence>
<keyword evidence="3" id="KW-0479">Metal-binding</keyword>
<dbReference type="GO" id="GO:0051536">
    <property type="term" value="F:iron-sulfur cluster binding"/>
    <property type="evidence" value="ECO:0007669"/>
    <property type="project" value="UniProtKB-KW"/>
</dbReference>
<protein>
    <recommendedName>
        <fullName evidence="6">B12-binding domain-containing protein</fullName>
    </recommendedName>
</protein>
<dbReference type="InterPro" id="IPR051198">
    <property type="entry name" value="BchE-like"/>
</dbReference>
<dbReference type="PROSITE" id="PS51332">
    <property type="entry name" value="B12_BINDING"/>
    <property type="match status" value="1"/>
</dbReference>
<dbReference type="GO" id="GO:0031419">
    <property type="term" value="F:cobalamin binding"/>
    <property type="evidence" value="ECO:0007669"/>
    <property type="project" value="InterPro"/>
</dbReference>
<gene>
    <name evidence="7" type="ORF">S06H3_44031</name>
</gene>
<dbReference type="PANTHER" id="PTHR43409:SF7">
    <property type="entry name" value="BLL1977 PROTEIN"/>
    <property type="match status" value="1"/>
</dbReference>
<dbReference type="SFLD" id="SFLDS00029">
    <property type="entry name" value="Radical_SAM"/>
    <property type="match status" value="1"/>
</dbReference>
<dbReference type="GO" id="GO:0046872">
    <property type="term" value="F:metal ion binding"/>
    <property type="evidence" value="ECO:0007669"/>
    <property type="project" value="UniProtKB-KW"/>
</dbReference>
<dbReference type="EMBL" id="BARV01027355">
    <property type="protein sequence ID" value="GAI36351.1"/>
    <property type="molecule type" value="Genomic_DNA"/>
</dbReference>
<accession>X1P1N5</accession>
<dbReference type="AlphaFoldDB" id="X1P1N5"/>
<keyword evidence="5" id="KW-0411">Iron-sulfur</keyword>
<evidence type="ECO:0000256" key="4">
    <source>
        <dbReference type="ARBA" id="ARBA00023004"/>
    </source>
</evidence>
<dbReference type="PANTHER" id="PTHR43409">
    <property type="entry name" value="ANAEROBIC MAGNESIUM-PROTOPORPHYRIN IX MONOMETHYL ESTER CYCLASE-RELATED"/>
    <property type="match status" value="1"/>
</dbReference>
<dbReference type="CDD" id="cd02068">
    <property type="entry name" value="radical_SAM_B12_BD"/>
    <property type="match status" value="1"/>
</dbReference>
<evidence type="ECO:0000256" key="1">
    <source>
        <dbReference type="ARBA" id="ARBA00001966"/>
    </source>
</evidence>
<dbReference type="SFLD" id="SFLDG01082">
    <property type="entry name" value="B12-binding_domain_containing"/>
    <property type="match status" value="1"/>
</dbReference>
<dbReference type="InterPro" id="IPR036724">
    <property type="entry name" value="Cobalamin-bd_sf"/>
</dbReference>
<dbReference type="Pfam" id="PF02310">
    <property type="entry name" value="B12-binding"/>
    <property type="match status" value="1"/>
</dbReference>